<organism evidence="1 2">
    <name type="scientific">Piscinibacter koreensis</name>
    <dbReference type="NCBI Taxonomy" id="2742824"/>
    <lineage>
        <taxon>Bacteria</taxon>
        <taxon>Pseudomonadati</taxon>
        <taxon>Pseudomonadota</taxon>
        <taxon>Betaproteobacteria</taxon>
        <taxon>Burkholderiales</taxon>
        <taxon>Sphaerotilaceae</taxon>
        <taxon>Piscinibacter</taxon>
    </lineage>
</organism>
<keyword evidence="2" id="KW-1185">Reference proteome</keyword>
<dbReference type="Proteomes" id="UP000529637">
    <property type="component" value="Unassembled WGS sequence"/>
</dbReference>
<evidence type="ECO:0000313" key="1">
    <source>
        <dbReference type="EMBL" id="NUZ07671.1"/>
    </source>
</evidence>
<reference evidence="1 2" key="1">
    <citation type="submission" date="2020-06" db="EMBL/GenBank/DDBJ databases">
        <title>Schlegella sp. ID0723 isolated from air conditioner.</title>
        <authorList>
            <person name="Kim D.Y."/>
            <person name="Kim D.-U."/>
        </authorList>
    </citation>
    <scope>NUCLEOTIDE SEQUENCE [LARGE SCALE GENOMIC DNA]</scope>
    <source>
        <strain evidence="1 2">ID0723</strain>
    </source>
</reference>
<sequence>MADAQVTCIIKPNPQSPHEHITHVGNPAQNWMWTREKVIESIEAKTNTFFVLEPGTGKRADIGVVREPGKAPYLRTYADGKWNNNLLSLSQCPVRAA</sequence>
<evidence type="ECO:0000313" key="2">
    <source>
        <dbReference type="Proteomes" id="UP000529637"/>
    </source>
</evidence>
<dbReference type="EMBL" id="JABWMJ010000008">
    <property type="protein sequence ID" value="NUZ07671.1"/>
    <property type="molecule type" value="Genomic_DNA"/>
</dbReference>
<gene>
    <name evidence="1" type="ORF">HQN59_18050</name>
</gene>
<dbReference type="Pfam" id="PF13031">
    <property type="entry name" value="DUF3892"/>
    <property type="match status" value="1"/>
</dbReference>
<dbReference type="AlphaFoldDB" id="A0A7Y6TY31"/>
<dbReference type="RefSeq" id="WP_176070501.1">
    <property type="nucleotide sequence ID" value="NZ_JABWMJ010000008.1"/>
</dbReference>
<dbReference type="InterPro" id="IPR024997">
    <property type="entry name" value="DUF3892"/>
</dbReference>
<name>A0A7Y6TY31_9BURK</name>
<protein>
    <submittedName>
        <fullName evidence="1">DUF3892 domain-containing protein</fullName>
    </submittedName>
</protein>
<proteinExistence type="predicted"/>
<accession>A0A7Y6TY31</accession>
<comment type="caution">
    <text evidence="1">The sequence shown here is derived from an EMBL/GenBank/DDBJ whole genome shotgun (WGS) entry which is preliminary data.</text>
</comment>